<reference evidence="1" key="1">
    <citation type="journal article" date="2016" name="Proc. Natl. Acad. Sci. U.S.A.">
        <title>Lipid metabolic changes in an early divergent fungus govern the establishment of a mutualistic symbiosis with endobacteria.</title>
        <authorList>
            <person name="Lastovetsky O.A."/>
            <person name="Gaspar M.L."/>
            <person name="Mondo S.J."/>
            <person name="LaButti K.M."/>
            <person name="Sandor L."/>
            <person name="Grigoriev I.V."/>
            <person name="Henry S.A."/>
            <person name="Pawlowska T.E."/>
        </authorList>
    </citation>
    <scope>NUCLEOTIDE SEQUENCE [LARGE SCALE GENOMIC DNA]</scope>
    <source>
        <strain evidence="1">ATCC 52814</strain>
    </source>
</reference>
<gene>
    <name evidence="1" type="ORF">BCV72DRAFT_193484</name>
</gene>
<proteinExistence type="predicted"/>
<name>A0A1X0RFV4_RHIZD</name>
<protein>
    <submittedName>
        <fullName evidence="1">Uncharacterized protein</fullName>
    </submittedName>
</protein>
<dbReference type="VEuPathDB" id="FungiDB:BCV72DRAFT_193484"/>
<dbReference type="Proteomes" id="UP000242414">
    <property type="component" value="Unassembled WGS sequence"/>
</dbReference>
<accession>A0A1X0RFV4</accession>
<sequence length="131" mass="14728">LYSCSCPDSSKLCKCTFLVNHIIQVPFTGRPRLHVTPATDKNAALSNTTEEMSNDAFGKIQSTSNMDERSLRFSEFINEGEKYCQVINRLWKEKSVLLTQQGRLNEMSLLVNALKEAATAVYDVRESSCTL</sequence>
<feature type="non-terminal residue" evidence="1">
    <location>
        <position position="131"/>
    </location>
</feature>
<dbReference type="EMBL" id="KV921861">
    <property type="protein sequence ID" value="ORE10899.1"/>
    <property type="molecule type" value="Genomic_DNA"/>
</dbReference>
<feature type="non-terminal residue" evidence="1">
    <location>
        <position position="1"/>
    </location>
</feature>
<organism evidence="1">
    <name type="scientific">Rhizopus microsporus var. microsporus</name>
    <dbReference type="NCBI Taxonomy" id="86635"/>
    <lineage>
        <taxon>Eukaryota</taxon>
        <taxon>Fungi</taxon>
        <taxon>Fungi incertae sedis</taxon>
        <taxon>Mucoromycota</taxon>
        <taxon>Mucoromycotina</taxon>
        <taxon>Mucoromycetes</taxon>
        <taxon>Mucorales</taxon>
        <taxon>Mucorineae</taxon>
        <taxon>Rhizopodaceae</taxon>
        <taxon>Rhizopus</taxon>
    </lineage>
</organism>
<evidence type="ECO:0000313" key="1">
    <source>
        <dbReference type="EMBL" id="ORE10899.1"/>
    </source>
</evidence>
<dbReference type="AlphaFoldDB" id="A0A1X0RFV4"/>